<dbReference type="EMBL" id="VBAK01000160">
    <property type="protein sequence ID" value="TMI87393.1"/>
    <property type="molecule type" value="Genomic_DNA"/>
</dbReference>
<feature type="transmembrane region" description="Helical" evidence="7">
    <location>
        <begin position="215"/>
        <end position="241"/>
    </location>
</feature>
<feature type="transmembrane region" description="Helical" evidence="7">
    <location>
        <begin position="12"/>
        <end position="31"/>
    </location>
</feature>
<dbReference type="Proteomes" id="UP000318509">
    <property type="component" value="Unassembled WGS sequence"/>
</dbReference>
<dbReference type="InterPro" id="IPR000515">
    <property type="entry name" value="MetI-like"/>
</dbReference>
<gene>
    <name evidence="9" type="ORF">E6H00_15720</name>
</gene>
<dbReference type="Pfam" id="PF00528">
    <property type="entry name" value="BPD_transp_1"/>
    <property type="match status" value="1"/>
</dbReference>
<keyword evidence="6 7" id="KW-0472">Membrane</keyword>
<dbReference type="CDD" id="cd06261">
    <property type="entry name" value="TM_PBP2"/>
    <property type="match status" value="1"/>
</dbReference>
<evidence type="ECO:0000256" key="6">
    <source>
        <dbReference type="ARBA" id="ARBA00023136"/>
    </source>
</evidence>
<dbReference type="GO" id="GO:0005886">
    <property type="term" value="C:plasma membrane"/>
    <property type="evidence" value="ECO:0007669"/>
    <property type="project" value="UniProtKB-SubCell"/>
</dbReference>
<dbReference type="InterPro" id="IPR035906">
    <property type="entry name" value="MetI-like_sf"/>
</dbReference>
<proteinExistence type="inferred from homology"/>
<keyword evidence="4 7" id="KW-0812">Transmembrane</keyword>
<dbReference type="SUPFAM" id="SSF161098">
    <property type="entry name" value="MetI-like"/>
    <property type="match status" value="1"/>
</dbReference>
<dbReference type="GO" id="GO:0055085">
    <property type="term" value="P:transmembrane transport"/>
    <property type="evidence" value="ECO:0007669"/>
    <property type="project" value="InterPro"/>
</dbReference>
<feature type="transmembrane region" description="Helical" evidence="7">
    <location>
        <begin position="126"/>
        <end position="148"/>
    </location>
</feature>
<comment type="similarity">
    <text evidence="7">Belongs to the binding-protein-dependent transport system permease family.</text>
</comment>
<dbReference type="PANTHER" id="PTHR32243">
    <property type="entry name" value="MALTOSE TRANSPORT SYSTEM PERMEASE-RELATED"/>
    <property type="match status" value="1"/>
</dbReference>
<keyword evidence="3" id="KW-1003">Cell membrane</keyword>
<feature type="transmembrane region" description="Helical" evidence="7">
    <location>
        <begin position="261"/>
        <end position="282"/>
    </location>
</feature>
<dbReference type="PROSITE" id="PS50928">
    <property type="entry name" value="ABC_TM1"/>
    <property type="match status" value="1"/>
</dbReference>
<evidence type="ECO:0000256" key="3">
    <source>
        <dbReference type="ARBA" id="ARBA00022475"/>
    </source>
</evidence>
<keyword evidence="5 7" id="KW-1133">Transmembrane helix</keyword>
<comment type="caution">
    <text evidence="9">The sequence shown here is derived from an EMBL/GenBank/DDBJ whole genome shotgun (WGS) entry which is preliminary data.</text>
</comment>
<sequence length="297" mass="32069">MTRAAGIRQVALGAAGILLGVFIVFPFLWALSASLQTELAIFRRPPSWAPAPATVANYLYVFTGRIPEGYAVRGLLRSAITQEARLLPAGLRNSLEVALGVIAVNLTLGPLAAYTFARERFPGKEIAYFFILGSRLLPAVAVAIPIYLIVKQAGLLDTKLALALIYSAFTLPFTIWVLTLYIRSLPIEVEEAALVDGCTRFAVLRRVVIPLARPGLAAIAAFSFLFSYSEFFFALLMTSSVKAKTTPVVIASISVNPDSSYTLIAVGIVVSIIPPMLLALLFRRFITSSLVASMEQA</sequence>
<keyword evidence="2 7" id="KW-0813">Transport</keyword>
<dbReference type="PANTHER" id="PTHR32243:SF52">
    <property type="entry name" value="ABC TRANSPORTER PERMEASE PROTEIN"/>
    <property type="match status" value="1"/>
</dbReference>
<dbReference type="AlphaFoldDB" id="A0A537JV49"/>
<comment type="subcellular location">
    <subcellularLocation>
        <location evidence="1 7">Cell membrane</location>
        <topology evidence="1 7">Multi-pass membrane protein</topology>
    </subcellularLocation>
</comment>
<evidence type="ECO:0000256" key="2">
    <source>
        <dbReference type="ARBA" id="ARBA00022448"/>
    </source>
</evidence>
<evidence type="ECO:0000256" key="1">
    <source>
        <dbReference type="ARBA" id="ARBA00004651"/>
    </source>
</evidence>
<organism evidence="9 10">
    <name type="scientific">Candidatus Segetimicrobium genomatis</name>
    <dbReference type="NCBI Taxonomy" id="2569760"/>
    <lineage>
        <taxon>Bacteria</taxon>
        <taxon>Bacillati</taxon>
        <taxon>Candidatus Sysuimicrobiota</taxon>
        <taxon>Candidatus Sysuimicrobiia</taxon>
        <taxon>Candidatus Sysuimicrobiales</taxon>
        <taxon>Candidatus Segetimicrobiaceae</taxon>
        <taxon>Candidatus Segetimicrobium</taxon>
    </lineage>
</organism>
<evidence type="ECO:0000256" key="7">
    <source>
        <dbReference type="RuleBase" id="RU363032"/>
    </source>
</evidence>
<reference evidence="9 10" key="1">
    <citation type="journal article" date="2019" name="Nat. Microbiol.">
        <title>Mediterranean grassland soil C-N compound turnover is dependent on rainfall and depth, and is mediated by genomically divergent microorganisms.</title>
        <authorList>
            <person name="Diamond S."/>
            <person name="Andeer P.F."/>
            <person name="Li Z."/>
            <person name="Crits-Christoph A."/>
            <person name="Burstein D."/>
            <person name="Anantharaman K."/>
            <person name="Lane K.R."/>
            <person name="Thomas B.C."/>
            <person name="Pan C."/>
            <person name="Northen T.R."/>
            <person name="Banfield J.F."/>
        </authorList>
    </citation>
    <scope>NUCLEOTIDE SEQUENCE [LARGE SCALE GENOMIC DNA]</scope>
    <source>
        <strain evidence="9">NP_3</strain>
    </source>
</reference>
<protein>
    <submittedName>
        <fullName evidence="9">Carbohydrate ABC transporter permease</fullName>
    </submittedName>
</protein>
<evidence type="ECO:0000256" key="5">
    <source>
        <dbReference type="ARBA" id="ARBA00022989"/>
    </source>
</evidence>
<evidence type="ECO:0000313" key="10">
    <source>
        <dbReference type="Proteomes" id="UP000318509"/>
    </source>
</evidence>
<accession>A0A537JV49</accession>
<dbReference type="InterPro" id="IPR050901">
    <property type="entry name" value="BP-dep_ABC_trans_perm"/>
</dbReference>
<name>A0A537JV49_9BACT</name>
<feature type="transmembrane region" description="Helical" evidence="7">
    <location>
        <begin position="160"/>
        <end position="182"/>
    </location>
</feature>
<dbReference type="Gene3D" id="1.10.3720.10">
    <property type="entry name" value="MetI-like"/>
    <property type="match status" value="1"/>
</dbReference>
<evidence type="ECO:0000313" key="9">
    <source>
        <dbReference type="EMBL" id="TMI87393.1"/>
    </source>
</evidence>
<evidence type="ECO:0000256" key="4">
    <source>
        <dbReference type="ARBA" id="ARBA00022692"/>
    </source>
</evidence>
<evidence type="ECO:0000259" key="8">
    <source>
        <dbReference type="PROSITE" id="PS50928"/>
    </source>
</evidence>
<feature type="domain" description="ABC transmembrane type-1" evidence="8">
    <location>
        <begin position="91"/>
        <end position="282"/>
    </location>
</feature>
<feature type="transmembrane region" description="Helical" evidence="7">
    <location>
        <begin position="97"/>
        <end position="117"/>
    </location>
</feature>